<dbReference type="RefSeq" id="WP_175557992.1">
    <property type="nucleotide sequence ID" value="NZ_FRBW01000001.1"/>
</dbReference>
<dbReference type="AlphaFoldDB" id="A0A1M7B9Z0"/>
<gene>
    <name evidence="1" type="ORF">SAMN05444272_0768</name>
</gene>
<name>A0A1M7B9Z0_9HYPH</name>
<protein>
    <submittedName>
        <fullName evidence="1">Uncharacterized protein</fullName>
    </submittedName>
</protein>
<evidence type="ECO:0000313" key="1">
    <source>
        <dbReference type="EMBL" id="SHL51747.1"/>
    </source>
</evidence>
<keyword evidence="2" id="KW-1185">Reference proteome</keyword>
<dbReference type="EMBL" id="FRBW01000001">
    <property type="protein sequence ID" value="SHL51747.1"/>
    <property type="molecule type" value="Genomic_DNA"/>
</dbReference>
<evidence type="ECO:0000313" key="2">
    <source>
        <dbReference type="Proteomes" id="UP000186002"/>
    </source>
</evidence>
<dbReference type="Proteomes" id="UP000186002">
    <property type="component" value="Unassembled WGS sequence"/>
</dbReference>
<reference evidence="1 2" key="1">
    <citation type="submission" date="2016-11" db="EMBL/GenBank/DDBJ databases">
        <authorList>
            <person name="Jaros S."/>
            <person name="Januszkiewicz K."/>
            <person name="Wedrychowicz H."/>
        </authorList>
    </citation>
    <scope>NUCLEOTIDE SEQUENCE [LARGE SCALE GENOMIC DNA]</scope>
    <source>
        <strain evidence="1 2">DSM 22153</strain>
    </source>
</reference>
<organism evidence="1 2">
    <name type="scientific">Roseibium suaedae</name>
    <dbReference type="NCBI Taxonomy" id="735517"/>
    <lineage>
        <taxon>Bacteria</taxon>
        <taxon>Pseudomonadati</taxon>
        <taxon>Pseudomonadota</taxon>
        <taxon>Alphaproteobacteria</taxon>
        <taxon>Hyphomicrobiales</taxon>
        <taxon>Stappiaceae</taxon>
        <taxon>Roseibium</taxon>
    </lineage>
</organism>
<proteinExistence type="predicted"/>
<sequence length="47" mass="4704">MSDKAATSAKPQSASSTLVNLYKPVGIAALNAATLCKGQKIAVKGAK</sequence>
<accession>A0A1M7B9Z0</accession>
<dbReference type="STRING" id="735517.SAMN05444272_0768"/>